<evidence type="ECO:0000256" key="1">
    <source>
        <dbReference type="SAM" id="MobiDB-lite"/>
    </source>
</evidence>
<proteinExistence type="predicted"/>
<feature type="transmembrane region" description="Helical" evidence="2">
    <location>
        <begin position="34"/>
        <end position="55"/>
    </location>
</feature>
<accession>A0ABN5DUE6</accession>
<keyword evidence="4" id="KW-1185">Reference proteome</keyword>
<keyword evidence="2" id="KW-1133">Transmembrane helix</keyword>
<feature type="region of interest" description="Disordered" evidence="1">
    <location>
        <begin position="1"/>
        <end position="25"/>
    </location>
</feature>
<evidence type="ECO:0000313" key="3">
    <source>
        <dbReference type="EMBL" id="ATP59637.1"/>
    </source>
</evidence>
<protein>
    <submittedName>
        <fullName evidence="3">Uncharacterized protein</fullName>
    </submittedName>
</protein>
<gene>
    <name evidence="3" type="ORF">CSW10_01615</name>
</gene>
<organism evidence="3 4">
    <name type="scientific">Mesomycoplasma dispar</name>
    <dbReference type="NCBI Taxonomy" id="86660"/>
    <lineage>
        <taxon>Bacteria</taxon>
        <taxon>Bacillati</taxon>
        <taxon>Mycoplasmatota</taxon>
        <taxon>Mycoplasmoidales</taxon>
        <taxon>Metamycoplasmataceae</taxon>
        <taxon>Mesomycoplasma</taxon>
    </lineage>
</organism>
<feature type="compositionally biased region" description="Basic and acidic residues" evidence="1">
    <location>
        <begin position="1"/>
        <end position="14"/>
    </location>
</feature>
<sequence length="66" mass="7678">MFQDFSRKGRRPNEPIESPPNAKSDSANARFLDFSHLFFFFFSGAIVSHFFSFILSKVKIFVLRIS</sequence>
<evidence type="ECO:0000256" key="2">
    <source>
        <dbReference type="SAM" id="Phobius"/>
    </source>
</evidence>
<name>A0ABN5DUE6_9BACT</name>
<dbReference type="Proteomes" id="UP000224629">
    <property type="component" value="Chromosome"/>
</dbReference>
<evidence type="ECO:0000313" key="4">
    <source>
        <dbReference type="Proteomes" id="UP000224629"/>
    </source>
</evidence>
<dbReference type="EMBL" id="CP024161">
    <property type="protein sequence ID" value="ATP59637.1"/>
    <property type="molecule type" value="Genomic_DNA"/>
</dbReference>
<keyword evidence="2" id="KW-0472">Membrane</keyword>
<keyword evidence="2" id="KW-0812">Transmembrane</keyword>
<reference evidence="3" key="1">
    <citation type="submission" date="2017-10" db="EMBL/GenBank/DDBJ databases">
        <title>Genome-wide analysis of the first isolated strain mycoplasma dispar GS01.</title>
        <authorList>
            <person name="Hao H."/>
            <person name="Chen S."/>
            <person name="Zhao P."/>
            <person name="Chu Y."/>
            <person name="Liu Y."/>
        </authorList>
    </citation>
    <scope>NUCLEOTIDE SEQUENCE [LARGE SCALE GENOMIC DNA]</scope>
    <source>
        <strain evidence="3">GS01</strain>
    </source>
</reference>